<evidence type="ECO:0000256" key="3">
    <source>
        <dbReference type="ARBA" id="ARBA00022857"/>
    </source>
</evidence>
<evidence type="ECO:0000256" key="6">
    <source>
        <dbReference type="ARBA" id="ARBA00039153"/>
    </source>
</evidence>
<protein>
    <recommendedName>
        <fullName evidence="7">Dihydropteridine reductase</fullName>
        <ecNumber evidence="6">1.5.1.34</ecNumber>
    </recommendedName>
    <alternativeName>
        <fullName evidence="8">Quinoid dihydropteridine reductase</fullName>
    </alternativeName>
</protein>
<dbReference type="Gene3D" id="3.40.50.720">
    <property type="entry name" value="NAD(P)-binding Rossmann-like Domain"/>
    <property type="match status" value="1"/>
</dbReference>
<sequence length="333" mass="35701">MARIEELPAETANAMERWRKEQEAKALDREIQQLKVAMGELDTVRPKKTTYVRKANVFFLERRDVIVKTKRIQVAIAAVQTNEHLLSDLPSRQDMATKRLVVIGGAGALGRGVVSHFTRASWKALSVDFAKNEESASSFVFNASAESTLTQASDLLEHISKSFGKVDAVVCTAGGWAGGSVKDVDSLANLGEMHAKNTESAVLAAHLAANVLNPRGLLVLTGAAAALKATPGMVSYGISKAATHHLIASTVDALPDDATVLGVLPATIDTPTNRMYMANADFSTWTSIDSIAAKIHEWAVASPDARPNSGHLVTVLTKNHKNVWADVGNPFLQ</sequence>
<dbReference type="GO" id="GO:0006729">
    <property type="term" value="P:tetrahydrobiopterin biosynthetic process"/>
    <property type="evidence" value="ECO:0007669"/>
    <property type="project" value="UniProtKB-KW"/>
</dbReference>
<evidence type="ECO:0000313" key="9">
    <source>
        <dbReference type="EMBL" id="KAJ0408485.1"/>
    </source>
</evidence>
<accession>A0AAD5QEC8</accession>
<evidence type="ECO:0000256" key="7">
    <source>
        <dbReference type="ARBA" id="ARBA00039520"/>
    </source>
</evidence>
<comment type="caution">
    <text evidence="9">The sequence shown here is derived from an EMBL/GenBank/DDBJ whole genome shotgun (WGS) entry which is preliminary data.</text>
</comment>
<organism evidence="9 10">
    <name type="scientific">Pythium insidiosum</name>
    <name type="common">Pythiosis disease agent</name>
    <dbReference type="NCBI Taxonomy" id="114742"/>
    <lineage>
        <taxon>Eukaryota</taxon>
        <taxon>Sar</taxon>
        <taxon>Stramenopiles</taxon>
        <taxon>Oomycota</taxon>
        <taxon>Peronosporomycetes</taxon>
        <taxon>Pythiales</taxon>
        <taxon>Pythiaceae</taxon>
        <taxon>Pythium</taxon>
    </lineage>
</organism>
<dbReference type="AlphaFoldDB" id="A0AAD5QEC8"/>
<keyword evidence="10" id="KW-1185">Reference proteome</keyword>
<evidence type="ECO:0000256" key="5">
    <source>
        <dbReference type="ARBA" id="ARBA00023007"/>
    </source>
</evidence>
<keyword evidence="5" id="KW-0783">Tetrahydrobiopterin biosynthesis</keyword>
<dbReference type="PANTHER" id="PTHR15104:SF0">
    <property type="entry name" value="DIHYDROPTERIDINE REDUCTASE"/>
    <property type="match status" value="1"/>
</dbReference>
<dbReference type="GO" id="GO:0004155">
    <property type="term" value="F:6,7-dihydropteridine reductase activity"/>
    <property type="evidence" value="ECO:0007669"/>
    <property type="project" value="UniProtKB-EC"/>
</dbReference>
<dbReference type="InterPro" id="IPR036291">
    <property type="entry name" value="NAD(P)-bd_dom_sf"/>
</dbReference>
<dbReference type="EMBL" id="JAKCXM010000011">
    <property type="protein sequence ID" value="KAJ0408485.1"/>
    <property type="molecule type" value="Genomic_DNA"/>
</dbReference>
<keyword evidence="3" id="KW-0521">NADP</keyword>
<dbReference type="FunFam" id="3.40.50.720:FF:000157">
    <property type="entry name" value="Quinoid dihydropteridine reductase"/>
    <property type="match status" value="1"/>
</dbReference>
<dbReference type="GO" id="GO:0070402">
    <property type="term" value="F:NADPH binding"/>
    <property type="evidence" value="ECO:0007669"/>
    <property type="project" value="TreeGrafter"/>
</dbReference>
<comment type="similarity">
    <text evidence="1">Belongs to the short-chain dehydrogenases/reductases (SDR) family.</text>
</comment>
<name>A0AAD5QEC8_PYTIN</name>
<dbReference type="PANTHER" id="PTHR15104">
    <property type="entry name" value="DIHYDROPTERIDINE REDUCTASE"/>
    <property type="match status" value="1"/>
</dbReference>
<reference evidence="9" key="1">
    <citation type="submission" date="2021-12" db="EMBL/GenBank/DDBJ databases">
        <title>Prjna785345.</title>
        <authorList>
            <person name="Rujirawat T."/>
            <person name="Krajaejun T."/>
        </authorList>
    </citation>
    <scope>NUCLEOTIDE SEQUENCE</scope>
    <source>
        <strain evidence="9">Pi057C3</strain>
    </source>
</reference>
<dbReference type="SUPFAM" id="SSF51735">
    <property type="entry name" value="NAD(P)-binding Rossmann-fold domains"/>
    <property type="match status" value="1"/>
</dbReference>
<dbReference type="GO" id="GO:0005737">
    <property type="term" value="C:cytoplasm"/>
    <property type="evidence" value="ECO:0007669"/>
    <property type="project" value="TreeGrafter"/>
</dbReference>
<gene>
    <name evidence="9" type="ORF">P43SY_006415</name>
</gene>
<dbReference type="GO" id="GO:0070404">
    <property type="term" value="F:NADH binding"/>
    <property type="evidence" value="ECO:0007669"/>
    <property type="project" value="TreeGrafter"/>
</dbReference>
<comment type="subunit">
    <text evidence="2">Homodimer.</text>
</comment>
<evidence type="ECO:0000256" key="1">
    <source>
        <dbReference type="ARBA" id="ARBA00006484"/>
    </source>
</evidence>
<dbReference type="InterPro" id="IPR002347">
    <property type="entry name" value="SDR_fam"/>
</dbReference>
<evidence type="ECO:0000313" key="10">
    <source>
        <dbReference type="Proteomes" id="UP001209570"/>
    </source>
</evidence>
<keyword evidence="4" id="KW-0560">Oxidoreductase</keyword>
<dbReference type="CDD" id="cd05334">
    <property type="entry name" value="DHPR_SDR_c_like"/>
    <property type="match status" value="1"/>
</dbReference>
<evidence type="ECO:0000256" key="2">
    <source>
        <dbReference type="ARBA" id="ARBA00011738"/>
    </source>
</evidence>
<dbReference type="Proteomes" id="UP001209570">
    <property type="component" value="Unassembled WGS sequence"/>
</dbReference>
<evidence type="ECO:0000256" key="4">
    <source>
        <dbReference type="ARBA" id="ARBA00023002"/>
    </source>
</evidence>
<evidence type="ECO:0000256" key="8">
    <source>
        <dbReference type="ARBA" id="ARBA00041348"/>
    </source>
</evidence>
<dbReference type="GO" id="GO:0006559">
    <property type="term" value="P:L-phenylalanine catabolic process"/>
    <property type="evidence" value="ECO:0007669"/>
    <property type="project" value="TreeGrafter"/>
</dbReference>
<dbReference type="Pfam" id="PF00106">
    <property type="entry name" value="adh_short"/>
    <property type="match status" value="1"/>
</dbReference>
<proteinExistence type="inferred from homology"/>
<dbReference type="EC" id="1.5.1.34" evidence="6"/>